<dbReference type="GO" id="GO:0000287">
    <property type="term" value="F:magnesium ion binding"/>
    <property type="evidence" value="ECO:0007669"/>
    <property type="project" value="InterPro"/>
</dbReference>
<dbReference type="InterPro" id="IPR050148">
    <property type="entry name" value="Terpene_synthase-like"/>
</dbReference>
<dbReference type="PANTHER" id="PTHR31225:SF214">
    <property type="entry name" value="(3S,6E)-NEROLIDOL SYNTHASE"/>
    <property type="match status" value="1"/>
</dbReference>
<dbReference type="SUPFAM" id="SSF48576">
    <property type="entry name" value="Terpenoid synthases"/>
    <property type="match status" value="1"/>
</dbReference>
<dbReference type="Pfam" id="PF03936">
    <property type="entry name" value="Terpene_synth_C"/>
    <property type="match status" value="1"/>
</dbReference>
<sequence>MGRNQWWKELGLAEELKHARSQPLNWYLWPMASLADPSLSEQRLELIKPIALIFIIDDIFDVYGNLDDLVLFTEAVIRWDVNSFERLPYHLRICIEAVYNITHEISDKIYKKYGFNPIEYIKRTWINLCEAFLVEAKWFAAGHLPNVDEYLRNGIVSSGAEVVTVHMFFLLGCATNEDSATIIKDNPGITFCLAKILRLWDDLGSAKDENQDGHDGSYVTYYMRENEGCSLENAQGHVMSMISNTWKQLNKECLSPNKFSAPFIQACLNLARMVPMMYNYDENHSLPLLKYYINSMF</sequence>
<dbReference type="InterPro" id="IPR034741">
    <property type="entry name" value="Terpene_cyclase-like_1_C"/>
</dbReference>
<evidence type="ECO:0000313" key="4">
    <source>
        <dbReference type="Proteomes" id="UP000235145"/>
    </source>
</evidence>
<accession>A0A9R1VWH7</accession>
<reference evidence="3 4" key="1">
    <citation type="journal article" date="2017" name="Nat. Commun.">
        <title>Genome assembly with in vitro proximity ligation data and whole-genome triplication in lettuce.</title>
        <authorList>
            <person name="Reyes-Chin-Wo S."/>
            <person name="Wang Z."/>
            <person name="Yang X."/>
            <person name="Kozik A."/>
            <person name="Arikit S."/>
            <person name="Song C."/>
            <person name="Xia L."/>
            <person name="Froenicke L."/>
            <person name="Lavelle D.O."/>
            <person name="Truco M.J."/>
            <person name="Xia R."/>
            <person name="Zhu S."/>
            <person name="Xu C."/>
            <person name="Xu H."/>
            <person name="Xu X."/>
            <person name="Cox K."/>
            <person name="Korf I."/>
            <person name="Meyers B.C."/>
            <person name="Michelmore R.W."/>
        </authorList>
    </citation>
    <scope>NUCLEOTIDE SEQUENCE [LARGE SCALE GENOMIC DNA]</scope>
    <source>
        <strain evidence="4">cv. Salinas</strain>
        <tissue evidence="3">Seedlings</tissue>
    </source>
</reference>
<dbReference type="EMBL" id="NBSK02000004">
    <property type="protein sequence ID" value="KAJ0213875.1"/>
    <property type="molecule type" value="Genomic_DNA"/>
</dbReference>
<feature type="domain" description="Terpene synthase metal-binding" evidence="2">
    <location>
        <begin position="8"/>
        <end position="248"/>
    </location>
</feature>
<proteinExistence type="predicted"/>
<evidence type="ECO:0000256" key="1">
    <source>
        <dbReference type="ARBA" id="ARBA00022723"/>
    </source>
</evidence>
<dbReference type="GO" id="GO:0016114">
    <property type="term" value="P:terpenoid biosynthetic process"/>
    <property type="evidence" value="ECO:0007669"/>
    <property type="project" value="InterPro"/>
</dbReference>
<evidence type="ECO:0000313" key="3">
    <source>
        <dbReference type="EMBL" id="KAJ0213875.1"/>
    </source>
</evidence>
<keyword evidence="4" id="KW-1185">Reference proteome</keyword>
<dbReference type="GO" id="GO:0046246">
    <property type="term" value="P:terpene biosynthetic process"/>
    <property type="evidence" value="ECO:0000318"/>
    <property type="project" value="GO_Central"/>
</dbReference>
<comment type="caution">
    <text evidence="3">The sequence shown here is derived from an EMBL/GenBank/DDBJ whole genome shotgun (WGS) entry which is preliminary data.</text>
</comment>
<dbReference type="Proteomes" id="UP000235145">
    <property type="component" value="Unassembled WGS sequence"/>
</dbReference>
<keyword evidence="1" id="KW-0479">Metal-binding</keyword>
<dbReference type="SFLD" id="SFLDS00005">
    <property type="entry name" value="Isoprenoid_Synthase_Type_I"/>
    <property type="match status" value="1"/>
</dbReference>
<dbReference type="InterPro" id="IPR008949">
    <property type="entry name" value="Isoprenoid_synthase_dom_sf"/>
</dbReference>
<name>A0A9R1VWH7_LACSA</name>
<dbReference type="GO" id="GO:0010333">
    <property type="term" value="F:terpene synthase activity"/>
    <property type="evidence" value="ECO:0000318"/>
    <property type="project" value="GO_Central"/>
</dbReference>
<dbReference type="SFLD" id="SFLDG01019">
    <property type="entry name" value="Terpene_Cyclase_Like_1_C_Termi"/>
    <property type="match status" value="1"/>
</dbReference>
<protein>
    <recommendedName>
        <fullName evidence="2">Terpene synthase metal-binding domain-containing protein</fullName>
    </recommendedName>
</protein>
<organism evidence="3 4">
    <name type="scientific">Lactuca sativa</name>
    <name type="common">Garden lettuce</name>
    <dbReference type="NCBI Taxonomy" id="4236"/>
    <lineage>
        <taxon>Eukaryota</taxon>
        <taxon>Viridiplantae</taxon>
        <taxon>Streptophyta</taxon>
        <taxon>Embryophyta</taxon>
        <taxon>Tracheophyta</taxon>
        <taxon>Spermatophyta</taxon>
        <taxon>Magnoliopsida</taxon>
        <taxon>eudicotyledons</taxon>
        <taxon>Gunneridae</taxon>
        <taxon>Pentapetalae</taxon>
        <taxon>asterids</taxon>
        <taxon>campanulids</taxon>
        <taxon>Asterales</taxon>
        <taxon>Asteraceae</taxon>
        <taxon>Cichorioideae</taxon>
        <taxon>Cichorieae</taxon>
        <taxon>Lactucinae</taxon>
        <taxon>Lactuca</taxon>
    </lineage>
</organism>
<dbReference type="Gene3D" id="1.10.600.10">
    <property type="entry name" value="Farnesyl Diphosphate Synthase"/>
    <property type="match status" value="1"/>
</dbReference>
<gene>
    <name evidence="3" type="ORF">LSAT_V11C400179640</name>
</gene>
<evidence type="ECO:0000259" key="2">
    <source>
        <dbReference type="Pfam" id="PF03936"/>
    </source>
</evidence>
<dbReference type="AlphaFoldDB" id="A0A9R1VWH7"/>
<dbReference type="PANTHER" id="PTHR31225">
    <property type="entry name" value="OS04G0344100 PROTEIN-RELATED"/>
    <property type="match status" value="1"/>
</dbReference>
<dbReference type="InterPro" id="IPR005630">
    <property type="entry name" value="Terpene_synthase_metal-bd"/>
</dbReference>